<dbReference type="KEGG" id="ftj:FTUN_6272"/>
<dbReference type="RefSeq" id="WP_171473796.1">
    <property type="nucleotide sequence ID" value="NZ_CP053452.2"/>
</dbReference>
<accession>A0A6M5YX42</accession>
<protein>
    <submittedName>
        <fullName evidence="1">Uncharacterized protein</fullName>
    </submittedName>
</protein>
<keyword evidence="2" id="KW-1185">Reference proteome</keyword>
<proteinExistence type="predicted"/>
<dbReference type="EMBL" id="CP053452">
    <property type="protein sequence ID" value="QJW98677.1"/>
    <property type="molecule type" value="Genomic_DNA"/>
</dbReference>
<reference evidence="2" key="1">
    <citation type="submission" date="2020-05" db="EMBL/GenBank/DDBJ databases">
        <title>Frigoriglobus tundricola gen. nov., sp. nov., a psychrotolerant cellulolytic planctomycete of the family Gemmataceae with two divergent copies of 16S rRNA gene.</title>
        <authorList>
            <person name="Kulichevskaya I.S."/>
            <person name="Ivanova A.A."/>
            <person name="Naumoff D.G."/>
            <person name="Beletsky A.V."/>
            <person name="Rijpstra W.I.C."/>
            <person name="Sinninghe Damste J.S."/>
            <person name="Mardanov A.V."/>
            <person name="Ravin N.V."/>
            <person name="Dedysh S.N."/>
        </authorList>
    </citation>
    <scope>NUCLEOTIDE SEQUENCE [LARGE SCALE GENOMIC DNA]</scope>
    <source>
        <strain evidence="2">PL17</strain>
    </source>
</reference>
<evidence type="ECO:0000313" key="1">
    <source>
        <dbReference type="EMBL" id="QJW98677.1"/>
    </source>
</evidence>
<gene>
    <name evidence="1" type="ORF">FTUN_6272</name>
</gene>
<name>A0A6M5YX42_9BACT</name>
<dbReference type="Proteomes" id="UP000503447">
    <property type="component" value="Chromosome"/>
</dbReference>
<evidence type="ECO:0000313" key="2">
    <source>
        <dbReference type="Proteomes" id="UP000503447"/>
    </source>
</evidence>
<organism evidence="1 2">
    <name type="scientific">Frigoriglobus tundricola</name>
    <dbReference type="NCBI Taxonomy" id="2774151"/>
    <lineage>
        <taxon>Bacteria</taxon>
        <taxon>Pseudomonadati</taxon>
        <taxon>Planctomycetota</taxon>
        <taxon>Planctomycetia</taxon>
        <taxon>Gemmatales</taxon>
        <taxon>Gemmataceae</taxon>
        <taxon>Frigoriglobus</taxon>
    </lineage>
</organism>
<dbReference type="AlphaFoldDB" id="A0A6M5YX42"/>
<sequence length="257" mass="27169">MRIAQLPFELRQKRDVVLFDDFARGFDTTYCWGTVLSGSGTAAAAGGIVSLTDVSTTANDELYVYSRQALFQPGNQGAVVQNLYMEATVQWVEANTNQLNLFFGIMSNVATGALVTANGGLRATGTAIGLRKQGGGTNWIAHAQNPSGVSSALDDLSATPAGNSTSYTTLGINVFVQGSLTGAALGSWAEISYTVDGVLLRYNSNPQQVIKHQIDLTGLPNAQLCLLARTGTTATSAEVVNIDYLHANIVRAYQPAE</sequence>